<proteinExistence type="predicted"/>
<accession>A0ACB8FB34</accession>
<keyword evidence="2" id="KW-1185">Reference proteome</keyword>
<protein>
    <submittedName>
        <fullName evidence="1">Uncharacterized protein</fullName>
    </submittedName>
</protein>
<reference evidence="1" key="1">
    <citation type="submission" date="2021-08" db="EMBL/GenBank/DDBJ databases">
        <title>The first chromosome-level gecko genome reveals the dynamic sex chromosomes of Neotropical dwarf geckos (Sphaerodactylidae: Sphaerodactylus).</title>
        <authorList>
            <person name="Pinto B.J."/>
            <person name="Keating S.E."/>
            <person name="Gamble T."/>
        </authorList>
    </citation>
    <scope>NUCLEOTIDE SEQUENCE</scope>
    <source>
        <strain evidence="1">TG3544</strain>
    </source>
</reference>
<evidence type="ECO:0000313" key="2">
    <source>
        <dbReference type="Proteomes" id="UP000827872"/>
    </source>
</evidence>
<organism evidence="1 2">
    <name type="scientific">Sphaerodactylus townsendi</name>
    <dbReference type="NCBI Taxonomy" id="933632"/>
    <lineage>
        <taxon>Eukaryota</taxon>
        <taxon>Metazoa</taxon>
        <taxon>Chordata</taxon>
        <taxon>Craniata</taxon>
        <taxon>Vertebrata</taxon>
        <taxon>Euteleostomi</taxon>
        <taxon>Lepidosauria</taxon>
        <taxon>Squamata</taxon>
        <taxon>Bifurcata</taxon>
        <taxon>Gekkota</taxon>
        <taxon>Sphaerodactylidae</taxon>
        <taxon>Sphaerodactylus</taxon>
    </lineage>
</organism>
<dbReference type="EMBL" id="CM037621">
    <property type="protein sequence ID" value="KAH8002446.1"/>
    <property type="molecule type" value="Genomic_DNA"/>
</dbReference>
<sequence>MQILPRRALLPPGLPGLGGTGDAVPSWNESSFCLNDLMPPYRMYNLPLRMASCSNLQSGSGEEATWKPMEMEQPVCVAPEPHCQEMQCSPPEVFAPPLRIPEKIPPIKPCFKKKQQGQKRLDTDTLRALRPIFTSLLGAGTLDGIFVPRGQNGGHGNLCEPVSQKTVGVAAPCPQPENSIAMLLSGAPDVQGQISNGHSEQDVQAGEQVFPPVTSPVTEPFQDRSLHAVSSDAAAFLSSPEKILEGYPPGVLQGSNISLAPCDSKPADGFGAGLFQNKSEEASLDLVFELLNQLQYHTHQKDEVDICVDFLQGVCGLGSDCPQHHTVLPYHWQVRRTTSQMWQSVTNDSQEHLERLYCNPDNDKIKVRYR</sequence>
<evidence type="ECO:0000313" key="1">
    <source>
        <dbReference type="EMBL" id="KAH8002446.1"/>
    </source>
</evidence>
<name>A0ACB8FB34_9SAUR</name>
<gene>
    <name evidence="1" type="ORF">K3G42_024521</name>
</gene>
<comment type="caution">
    <text evidence="1">The sequence shown here is derived from an EMBL/GenBank/DDBJ whole genome shotgun (WGS) entry which is preliminary data.</text>
</comment>
<dbReference type="Proteomes" id="UP000827872">
    <property type="component" value="Linkage Group LG08"/>
</dbReference>